<keyword evidence="1" id="KW-0614">Plasmid</keyword>
<geneLocation type="plasmid" evidence="1">
    <name>pAoF64/95</name>
</geneLocation>
<protein>
    <submittedName>
        <fullName evidence="1">Uncharacterized protein</fullName>
    </submittedName>
</protein>
<sequence>MESAKGQVEAVSAGNLSGIDQMWVCVAFIAFVDIVWISTEI</sequence>
<dbReference type="EMBL" id="JX683454">
    <property type="protein sequence ID" value="AFX65650.1"/>
    <property type="molecule type" value="Genomic_DNA"/>
</dbReference>
<organism evidence="1">
    <name type="scientific">Agrobacterium tumefaciens</name>
    <dbReference type="NCBI Taxonomy" id="358"/>
    <lineage>
        <taxon>Bacteria</taxon>
        <taxon>Pseudomonadati</taxon>
        <taxon>Pseudomonadota</taxon>
        <taxon>Alphaproteobacteria</taxon>
        <taxon>Hyphomicrobiales</taxon>
        <taxon>Rhizobiaceae</taxon>
        <taxon>Rhizobium/Agrobacterium group</taxon>
        <taxon>Agrobacterium</taxon>
        <taxon>Agrobacterium tumefaciens complex</taxon>
    </lineage>
</organism>
<dbReference type="AlphaFoldDB" id="K7WN71"/>
<proteinExistence type="predicted"/>
<name>K7WN71_AGRTU</name>
<reference evidence="1" key="1">
    <citation type="journal article" date="2014" name="J. Bacteriol.">
        <title>Quorum-dependent mannopine-inducible conjugative transfer of an Agrobacterium opine-catabolic plasmid.</title>
        <authorList>
            <person name="Wetzel M.E."/>
            <person name="Kim K.S."/>
            <person name="Miller M."/>
            <person name="Olsen G.J."/>
            <person name="Farrand S.K."/>
        </authorList>
    </citation>
    <scope>NUCLEOTIDE SEQUENCE</scope>
    <source>
        <strain evidence="1">F64/95</strain>
        <plasmid evidence="1">pAoF64/95</plasmid>
    </source>
</reference>
<accession>K7WN71</accession>
<evidence type="ECO:0000313" key="1">
    <source>
        <dbReference type="EMBL" id="AFX65650.1"/>
    </source>
</evidence>